<protein>
    <recommendedName>
        <fullName evidence="7">Signal-peptide peptidase, presenilin aspartyl protease</fullName>
    </recommendedName>
</protein>
<dbReference type="NCBIfam" id="NF041679">
    <property type="entry name" value="IMP_arch_presen"/>
    <property type="match status" value="1"/>
</dbReference>
<feature type="transmembrane region" description="Helical" evidence="5">
    <location>
        <begin position="109"/>
        <end position="140"/>
    </location>
</feature>
<dbReference type="Proteomes" id="UP000885863">
    <property type="component" value="Unassembled WGS sequence"/>
</dbReference>
<comment type="subcellular location">
    <subcellularLocation>
        <location evidence="1">Endomembrane system</location>
        <topology evidence="1">Multi-pass membrane protein</topology>
    </subcellularLocation>
</comment>
<dbReference type="EMBL" id="DQZR01000032">
    <property type="protein sequence ID" value="HDM35788.1"/>
    <property type="molecule type" value="Genomic_DNA"/>
</dbReference>
<dbReference type="GO" id="GO:0012505">
    <property type="term" value="C:endomembrane system"/>
    <property type="evidence" value="ECO:0007669"/>
    <property type="project" value="UniProtKB-SubCell"/>
</dbReference>
<evidence type="ECO:0008006" key="7">
    <source>
        <dbReference type="Google" id="ProtNLM"/>
    </source>
</evidence>
<feature type="transmembrane region" description="Helical" evidence="5">
    <location>
        <begin position="217"/>
        <end position="238"/>
    </location>
</feature>
<evidence type="ECO:0000256" key="4">
    <source>
        <dbReference type="ARBA" id="ARBA00023136"/>
    </source>
</evidence>
<evidence type="ECO:0000256" key="2">
    <source>
        <dbReference type="ARBA" id="ARBA00022692"/>
    </source>
</evidence>
<keyword evidence="2 5" id="KW-0812">Transmembrane</keyword>
<keyword evidence="3 5" id="KW-1133">Transmembrane helix</keyword>
<dbReference type="InterPro" id="IPR010545">
    <property type="entry name" value="SPP"/>
</dbReference>
<dbReference type="Pfam" id="PF06550">
    <property type="entry name" value="SPP"/>
    <property type="match status" value="1"/>
</dbReference>
<dbReference type="InterPro" id="IPR006639">
    <property type="entry name" value="Preselin/SPP"/>
</dbReference>
<evidence type="ECO:0000313" key="6">
    <source>
        <dbReference type="EMBL" id="HDM35788.1"/>
    </source>
</evidence>
<gene>
    <name evidence="6" type="ORF">ENG09_00845</name>
</gene>
<feature type="transmembrane region" description="Helical" evidence="5">
    <location>
        <begin position="250"/>
        <end position="270"/>
    </location>
</feature>
<organism evidence="6">
    <name type="scientific">Candidatus Syntropharchaeum butanivorans</name>
    <dbReference type="NCBI Taxonomy" id="1839936"/>
    <lineage>
        <taxon>Archaea</taxon>
        <taxon>Methanobacteriati</taxon>
        <taxon>Methanobacteriota</taxon>
        <taxon>Stenosarchaea group</taxon>
        <taxon>Methanomicrobia</taxon>
        <taxon>Methanosarcinales</taxon>
        <taxon>ANME-2 cluster</taxon>
        <taxon>Candidatus Syntropharchaeum</taxon>
    </lineage>
</organism>
<evidence type="ECO:0000256" key="1">
    <source>
        <dbReference type="ARBA" id="ARBA00004127"/>
    </source>
</evidence>
<dbReference type="GO" id="GO:0016020">
    <property type="term" value="C:membrane"/>
    <property type="evidence" value="ECO:0007669"/>
    <property type="project" value="InterPro"/>
</dbReference>
<proteinExistence type="predicted"/>
<dbReference type="AlphaFoldDB" id="A0A7C1AUR7"/>
<dbReference type="GO" id="GO:0042500">
    <property type="term" value="F:aspartic endopeptidase activity, intramembrane cleaving"/>
    <property type="evidence" value="ECO:0007669"/>
    <property type="project" value="InterPro"/>
</dbReference>
<dbReference type="SMART" id="SM00730">
    <property type="entry name" value="PSN"/>
    <property type="match status" value="1"/>
</dbReference>
<evidence type="ECO:0000256" key="5">
    <source>
        <dbReference type="SAM" id="Phobius"/>
    </source>
</evidence>
<sequence length="271" mass="29393">MGSFILIVQLVALILAGPFESAGIKAFENPDSVVNPIIYIAFILLFTLFILLAMRRKRRWLVNLIMYGAIFGTLCYVFILPLPSWGALPLSLILTALIYVYPEWYIIDAVGLVIAAGATSIFGISLAVIPAIVLLAVLAVYDAISVYRTRHMVALAEGVLDLRIPILFILPRCKGFSFLRKTDLKQGDAFIMGLGDAIIPSILVVSANVYIKDVPVIWILNLPALGAMIGTLLGYITLSRIVGKGKPHAGLPLLNTGAILGFLVGFFLSFS</sequence>
<keyword evidence="4 5" id="KW-0472">Membrane</keyword>
<name>A0A7C1AUR7_9EURY</name>
<feature type="transmembrane region" description="Helical" evidence="5">
    <location>
        <begin position="190"/>
        <end position="211"/>
    </location>
</feature>
<feature type="transmembrane region" description="Helical" evidence="5">
    <location>
        <begin position="33"/>
        <end position="53"/>
    </location>
</feature>
<comment type="caution">
    <text evidence="6">The sequence shown here is derived from an EMBL/GenBank/DDBJ whole genome shotgun (WGS) entry which is preliminary data.</text>
</comment>
<feature type="transmembrane region" description="Helical" evidence="5">
    <location>
        <begin position="60"/>
        <end position="79"/>
    </location>
</feature>
<reference evidence="6" key="1">
    <citation type="journal article" date="2020" name="mSystems">
        <title>Genome- and Community-Level Interaction Insights into Carbon Utilization and Element Cycling Functions of Hydrothermarchaeota in Hydrothermal Sediment.</title>
        <authorList>
            <person name="Zhou Z."/>
            <person name="Liu Y."/>
            <person name="Xu W."/>
            <person name="Pan J."/>
            <person name="Luo Z.H."/>
            <person name="Li M."/>
        </authorList>
    </citation>
    <scope>NUCLEOTIDE SEQUENCE [LARGE SCALE GENOMIC DNA]</scope>
    <source>
        <strain evidence="6">HyVt-185</strain>
    </source>
</reference>
<accession>A0A7C1AUR7</accession>
<evidence type="ECO:0000256" key="3">
    <source>
        <dbReference type="ARBA" id="ARBA00022989"/>
    </source>
</evidence>